<proteinExistence type="predicted"/>
<dbReference type="Proteomes" id="UP001054252">
    <property type="component" value="Unassembled WGS sequence"/>
</dbReference>
<gene>
    <name evidence="2" type="ORF">SLEP1_g7082</name>
</gene>
<dbReference type="PANTHER" id="PTHR35312">
    <property type="entry name" value="OS07G0641800 PROTEIN"/>
    <property type="match status" value="1"/>
</dbReference>
<sequence length="125" mass="14963">MDEQEFRRILEHFPVVRSRHYRAESDSSRQSTSRSTQNKAIRDWQDAWNDRERKEMNNQDIDLHDAFWEKLRVAAERKVGAAEVDRLCKSFQQVHKKLVYEGLSFDVCKKVPSFITKCKRIILHL</sequence>
<organism evidence="2 3">
    <name type="scientific">Rubroshorea leprosula</name>
    <dbReference type="NCBI Taxonomy" id="152421"/>
    <lineage>
        <taxon>Eukaryota</taxon>
        <taxon>Viridiplantae</taxon>
        <taxon>Streptophyta</taxon>
        <taxon>Embryophyta</taxon>
        <taxon>Tracheophyta</taxon>
        <taxon>Spermatophyta</taxon>
        <taxon>Magnoliopsida</taxon>
        <taxon>eudicotyledons</taxon>
        <taxon>Gunneridae</taxon>
        <taxon>Pentapetalae</taxon>
        <taxon>rosids</taxon>
        <taxon>malvids</taxon>
        <taxon>Malvales</taxon>
        <taxon>Dipterocarpaceae</taxon>
        <taxon>Rubroshorea</taxon>
    </lineage>
</organism>
<feature type="region of interest" description="Disordered" evidence="1">
    <location>
        <begin position="20"/>
        <end position="41"/>
    </location>
</feature>
<name>A0AAV5I861_9ROSI</name>
<accession>A0AAV5I861</accession>
<dbReference type="PANTHER" id="PTHR35312:SF1">
    <property type="entry name" value="OS07G0641800 PROTEIN"/>
    <property type="match status" value="1"/>
</dbReference>
<dbReference type="AlphaFoldDB" id="A0AAV5I861"/>
<dbReference type="EMBL" id="BPVZ01000007">
    <property type="protein sequence ID" value="GKU93490.1"/>
    <property type="molecule type" value="Genomic_DNA"/>
</dbReference>
<reference evidence="2 3" key="1">
    <citation type="journal article" date="2021" name="Commun. Biol.">
        <title>The genome of Shorea leprosula (Dipterocarpaceae) highlights the ecological relevance of drought in aseasonal tropical rainforests.</title>
        <authorList>
            <person name="Ng K.K.S."/>
            <person name="Kobayashi M.J."/>
            <person name="Fawcett J.A."/>
            <person name="Hatakeyama M."/>
            <person name="Paape T."/>
            <person name="Ng C.H."/>
            <person name="Ang C.C."/>
            <person name="Tnah L.H."/>
            <person name="Lee C.T."/>
            <person name="Nishiyama T."/>
            <person name="Sese J."/>
            <person name="O'Brien M.J."/>
            <person name="Copetti D."/>
            <person name="Mohd Noor M.I."/>
            <person name="Ong R.C."/>
            <person name="Putra M."/>
            <person name="Sireger I.Z."/>
            <person name="Indrioko S."/>
            <person name="Kosugi Y."/>
            <person name="Izuno A."/>
            <person name="Isagi Y."/>
            <person name="Lee S.L."/>
            <person name="Shimizu K.K."/>
        </authorList>
    </citation>
    <scope>NUCLEOTIDE SEQUENCE [LARGE SCALE GENOMIC DNA]</scope>
    <source>
        <strain evidence="2">214</strain>
    </source>
</reference>
<evidence type="ECO:0000256" key="1">
    <source>
        <dbReference type="SAM" id="MobiDB-lite"/>
    </source>
</evidence>
<evidence type="ECO:0000313" key="2">
    <source>
        <dbReference type="EMBL" id="GKU93490.1"/>
    </source>
</evidence>
<keyword evidence="3" id="KW-1185">Reference proteome</keyword>
<comment type="caution">
    <text evidence="2">The sequence shown here is derived from an EMBL/GenBank/DDBJ whole genome shotgun (WGS) entry which is preliminary data.</text>
</comment>
<feature type="compositionally biased region" description="Low complexity" evidence="1">
    <location>
        <begin position="28"/>
        <end position="37"/>
    </location>
</feature>
<protein>
    <submittedName>
        <fullName evidence="2">Uncharacterized protein</fullName>
    </submittedName>
</protein>
<evidence type="ECO:0000313" key="3">
    <source>
        <dbReference type="Proteomes" id="UP001054252"/>
    </source>
</evidence>